<evidence type="ECO:0008006" key="3">
    <source>
        <dbReference type="Google" id="ProtNLM"/>
    </source>
</evidence>
<gene>
    <name evidence="1" type="ORF">HNR02_006229</name>
</gene>
<dbReference type="Pfam" id="PF04978">
    <property type="entry name" value="MST"/>
    <property type="match status" value="1"/>
</dbReference>
<organism evidence="1 2">
    <name type="scientific">Amycolatopsis endophytica</name>
    <dbReference type="NCBI Taxonomy" id="860233"/>
    <lineage>
        <taxon>Bacteria</taxon>
        <taxon>Bacillati</taxon>
        <taxon>Actinomycetota</taxon>
        <taxon>Actinomycetes</taxon>
        <taxon>Pseudonocardiales</taxon>
        <taxon>Pseudonocardiaceae</taxon>
        <taxon>Amycolatopsis</taxon>
    </lineage>
</organism>
<dbReference type="SUPFAM" id="SSF109854">
    <property type="entry name" value="DinB/YfiT-like putative metalloenzymes"/>
    <property type="match status" value="1"/>
</dbReference>
<dbReference type="EMBL" id="JACCFK010000002">
    <property type="protein sequence ID" value="NYI92854.1"/>
    <property type="molecule type" value="Genomic_DNA"/>
</dbReference>
<reference evidence="1 2" key="1">
    <citation type="submission" date="2020-07" db="EMBL/GenBank/DDBJ databases">
        <title>Sequencing the genomes of 1000 actinobacteria strains.</title>
        <authorList>
            <person name="Klenk H.-P."/>
        </authorList>
    </citation>
    <scope>NUCLEOTIDE SEQUENCE [LARGE SCALE GENOMIC DNA]</scope>
    <source>
        <strain evidence="1 2">DSM 104006</strain>
    </source>
</reference>
<dbReference type="AlphaFoldDB" id="A0A853BDN9"/>
<accession>A0A853BDN9</accession>
<proteinExistence type="predicted"/>
<keyword evidence="2" id="KW-1185">Reference proteome</keyword>
<evidence type="ECO:0000313" key="1">
    <source>
        <dbReference type="EMBL" id="NYI92854.1"/>
    </source>
</evidence>
<evidence type="ECO:0000313" key="2">
    <source>
        <dbReference type="Proteomes" id="UP000549616"/>
    </source>
</evidence>
<comment type="caution">
    <text evidence="1">The sequence shown here is derived from an EMBL/GenBank/DDBJ whole genome shotgun (WGS) entry which is preliminary data.</text>
</comment>
<dbReference type="Proteomes" id="UP000549616">
    <property type="component" value="Unassembled WGS sequence"/>
</dbReference>
<name>A0A853BDN9_9PSEU</name>
<sequence>MWSSTGSRSSWTAGPIDTSRAIAAELEPGSRVSYRDGTINLRYVLIHLVEETGRHAGHLDLLRELTDGRTGE</sequence>
<dbReference type="InterPro" id="IPR007061">
    <property type="entry name" value="MST-like"/>
</dbReference>
<protein>
    <recommendedName>
        <fullName evidence="3">DUF664 domain-containing protein</fullName>
    </recommendedName>
</protein>
<dbReference type="InterPro" id="IPR034660">
    <property type="entry name" value="DinB/YfiT-like"/>
</dbReference>
<dbReference type="Gene3D" id="1.20.120.450">
    <property type="entry name" value="dinb family like domain"/>
    <property type="match status" value="1"/>
</dbReference>